<name>A0A849ICL7_9HYPH</name>
<sequence>MGQPAFRITEEADEAPSAAIIPLKVTQPAAPARPAFTVVQPKADLPGLLGMISRASGLLASHKDRADTMEQRAVAAEELLKAANRRIAEAEVKLRSALDEARTERERAAEVQKRSSEVVERTRAMLSEAGERLRAAESRAERAESKFSTLRNALEQGLGQHLGLAVPQDAPSQV</sequence>
<dbReference type="Proteomes" id="UP000564885">
    <property type="component" value="Unassembled WGS sequence"/>
</dbReference>
<protein>
    <submittedName>
        <fullName evidence="2">Uncharacterized protein</fullName>
    </submittedName>
</protein>
<keyword evidence="1" id="KW-0175">Coiled coil</keyword>
<comment type="caution">
    <text evidence="2">The sequence shown here is derived from an EMBL/GenBank/DDBJ whole genome shotgun (WGS) entry which is preliminary data.</text>
</comment>
<proteinExistence type="predicted"/>
<evidence type="ECO:0000256" key="1">
    <source>
        <dbReference type="SAM" id="Coils"/>
    </source>
</evidence>
<evidence type="ECO:0000313" key="2">
    <source>
        <dbReference type="EMBL" id="NNM71673.1"/>
    </source>
</evidence>
<accession>A0A849ICL7</accession>
<organism evidence="2 3">
    <name type="scientific">Enterovirga aerilata</name>
    <dbReference type="NCBI Taxonomy" id="2730920"/>
    <lineage>
        <taxon>Bacteria</taxon>
        <taxon>Pseudomonadati</taxon>
        <taxon>Pseudomonadota</taxon>
        <taxon>Alphaproteobacteria</taxon>
        <taxon>Hyphomicrobiales</taxon>
        <taxon>Methylobacteriaceae</taxon>
        <taxon>Enterovirga</taxon>
    </lineage>
</organism>
<reference evidence="2 3" key="1">
    <citation type="submission" date="2020-04" db="EMBL/GenBank/DDBJ databases">
        <title>Enterovirga sp. isolate from soil.</title>
        <authorList>
            <person name="Chea S."/>
            <person name="Kim D.-U."/>
        </authorList>
    </citation>
    <scope>NUCLEOTIDE SEQUENCE [LARGE SCALE GENOMIC DNA]</scope>
    <source>
        <strain evidence="2 3">DB1703</strain>
    </source>
</reference>
<dbReference type="EMBL" id="JABEPP010000001">
    <property type="protein sequence ID" value="NNM71673.1"/>
    <property type="molecule type" value="Genomic_DNA"/>
</dbReference>
<dbReference type="AlphaFoldDB" id="A0A849ICL7"/>
<dbReference type="RefSeq" id="WP_171217104.1">
    <property type="nucleotide sequence ID" value="NZ_JABEPP010000001.1"/>
</dbReference>
<feature type="coiled-coil region" evidence="1">
    <location>
        <begin position="59"/>
        <end position="153"/>
    </location>
</feature>
<keyword evidence="3" id="KW-1185">Reference proteome</keyword>
<evidence type="ECO:0000313" key="3">
    <source>
        <dbReference type="Proteomes" id="UP000564885"/>
    </source>
</evidence>
<gene>
    <name evidence="2" type="ORF">HJG44_04575</name>
</gene>